<sequence>MTEQMLDLTSNRRTILKGAAALAGVAGLSPFGLPRALAGDQPDWVWQPMRWVQINFTDDDPGRYDPQFWLDFMRRTQTHGVCLSAGGISAFYPTEVPFHRRSPFLGASDPFGDLAKACKAMGLRVLARVDPSVVHADALAAHPEWVARSGDGKPRKHPDDPALYLSCPNGPFSFGWVPEVIREIMSRYPVDGIFGNRWSGGHVGICYCNVCKTEFRAATGLDLPPNLLNRRDPALIAYNRWSDAKRFDQIQAYNAAARAINPQALFAPGSSWQRLDPKRLRTSFRAIYADQQQRAAGNPVWSAGRGAKEAACIMQGAGPISGSVNVAQMEFKDSVQSIDETLTFLHDGMAQGFRPWLIKFKAEVFDKRWVAPIEQAFAWHARNERYFRNTDNLADVAVLQSLQTNSTYRSGGSVNLQPVSAMTAGGNEAALNGAYQALLEARVPFSLVDDRDLDPAILDRYRVILLPNIACLSDAQCDSIRQYVRRGGSIVASGETSLYTEDGTERTNFGLADLFGCDYAGQVDRKVENSYIGIHGPHPLTAGLDDTPRIVGGTRIVRVKSANVPPQNPLRLIRSYPDQPAEEAYPREPASDDPMAFVRTFGQGRVVYFPFNLEQLFWEQGPRDHLILLRNAVTWASGRPQPMTVSGAGLIDVSYFRQERSLAAHLVNLNNPSAVRGYMHETVPAGPFVVNLELPNNTRPSRIRLLEADRNATFRQSGSRLTVTVPHVALHEVIAVDIIPAQVKNTRREPKPTTLLGLSWRHRDEDLPVTPGQCDLSKGHHLPSA</sequence>
<gene>
    <name evidence="1" type="ORF">H7F49_18390</name>
</gene>
<accession>A0A7X1FAZ6</accession>
<dbReference type="Proteomes" id="UP000520156">
    <property type="component" value="Unassembled WGS sequence"/>
</dbReference>
<comment type="caution">
    <text evidence="1">The sequence shown here is derived from an EMBL/GenBank/DDBJ whole genome shotgun (WGS) entry which is preliminary data.</text>
</comment>
<dbReference type="InterPro" id="IPR017853">
    <property type="entry name" value="GH"/>
</dbReference>
<dbReference type="PROSITE" id="PS51318">
    <property type="entry name" value="TAT"/>
    <property type="match status" value="1"/>
</dbReference>
<evidence type="ECO:0000313" key="2">
    <source>
        <dbReference type="Proteomes" id="UP000520156"/>
    </source>
</evidence>
<dbReference type="SUPFAM" id="SSF51445">
    <property type="entry name" value="(Trans)glycosidases"/>
    <property type="match status" value="1"/>
</dbReference>
<dbReference type="EMBL" id="JACLAU010000066">
    <property type="protein sequence ID" value="MBC2653653.1"/>
    <property type="molecule type" value="Genomic_DNA"/>
</dbReference>
<organism evidence="1 2">
    <name type="scientific">Novosphingobium aerophilum</name>
    <dbReference type="NCBI Taxonomy" id="2839843"/>
    <lineage>
        <taxon>Bacteria</taxon>
        <taxon>Pseudomonadati</taxon>
        <taxon>Pseudomonadota</taxon>
        <taxon>Alphaproteobacteria</taxon>
        <taxon>Sphingomonadales</taxon>
        <taxon>Sphingomonadaceae</taxon>
        <taxon>Novosphingobium</taxon>
    </lineage>
</organism>
<reference evidence="1 2" key="1">
    <citation type="submission" date="2020-08" db="EMBL/GenBank/DDBJ databases">
        <title>The genome sequence of Novosphingobium flavum 4Y4.</title>
        <authorList>
            <person name="Liu Y."/>
        </authorList>
    </citation>
    <scope>NUCLEOTIDE SEQUENCE [LARGE SCALE GENOMIC DNA]</scope>
    <source>
        <strain evidence="1 2">4Y4</strain>
    </source>
</reference>
<dbReference type="AlphaFoldDB" id="A0A7X1FAZ6"/>
<dbReference type="Pfam" id="PF14871">
    <property type="entry name" value="GHL6"/>
    <property type="match status" value="1"/>
</dbReference>
<name>A0A7X1FAZ6_9SPHN</name>
<dbReference type="InterPro" id="IPR028212">
    <property type="entry name" value="GHL6"/>
</dbReference>
<proteinExistence type="predicted"/>
<evidence type="ECO:0000313" key="1">
    <source>
        <dbReference type="EMBL" id="MBC2653653.1"/>
    </source>
</evidence>
<dbReference type="Gene3D" id="3.20.20.80">
    <property type="entry name" value="Glycosidases"/>
    <property type="match status" value="1"/>
</dbReference>
<dbReference type="InterPro" id="IPR006311">
    <property type="entry name" value="TAT_signal"/>
</dbReference>
<dbReference type="RefSeq" id="WP_185685025.1">
    <property type="nucleotide sequence ID" value="NZ_JACLAU010000066.1"/>
</dbReference>
<dbReference type="SUPFAM" id="SSF52317">
    <property type="entry name" value="Class I glutamine amidotransferase-like"/>
    <property type="match status" value="1"/>
</dbReference>
<dbReference type="InterPro" id="IPR029062">
    <property type="entry name" value="Class_I_gatase-like"/>
</dbReference>
<protein>
    <recommendedName>
        <fullName evidence="3">Beta-galactosidase trimerisation domain-containing protein</fullName>
    </recommendedName>
</protein>
<dbReference type="CDD" id="cd03143">
    <property type="entry name" value="A4_beta-galactosidase_middle_domain"/>
    <property type="match status" value="1"/>
</dbReference>
<dbReference type="Gene3D" id="3.40.50.880">
    <property type="match status" value="1"/>
</dbReference>
<keyword evidence="2" id="KW-1185">Reference proteome</keyword>
<evidence type="ECO:0008006" key="3">
    <source>
        <dbReference type="Google" id="ProtNLM"/>
    </source>
</evidence>